<dbReference type="CDD" id="cd12148">
    <property type="entry name" value="fungal_TF_MHR"/>
    <property type="match status" value="1"/>
</dbReference>
<keyword evidence="4" id="KW-0539">Nucleus</keyword>
<keyword evidence="2" id="KW-0479">Metal-binding</keyword>
<evidence type="ECO:0000256" key="2">
    <source>
        <dbReference type="ARBA" id="ARBA00022723"/>
    </source>
</evidence>
<dbReference type="PANTHER" id="PTHR46910:SF3">
    <property type="entry name" value="HALOTOLERANCE PROTEIN 9-RELATED"/>
    <property type="match status" value="1"/>
</dbReference>
<reference evidence="6" key="1">
    <citation type="submission" date="2021-06" db="EMBL/GenBank/DDBJ databases">
        <authorList>
            <person name="Kallberg Y."/>
            <person name="Tangrot J."/>
            <person name="Rosling A."/>
        </authorList>
    </citation>
    <scope>NUCLEOTIDE SEQUENCE</scope>
    <source>
        <strain evidence="6">FL966</strain>
    </source>
</reference>
<evidence type="ECO:0000256" key="4">
    <source>
        <dbReference type="ARBA" id="ARBA00023242"/>
    </source>
</evidence>
<dbReference type="GO" id="GO:0003677">
    <property type="term" value="F:DNA binding"/>
    <property type="evidence" value="ECO:0007669"/>
    <property type="project" value="UniProtKB-KW"/>
</dbReference>
<feature type="domain" description="Xylanolytic transcriptional activator regulatory" evidence="5">
    <location>
        <begin position="263"/>
        <end position="334"/>
    </location>
</feature>
<dbReference type="InterPro" id="IPR007219">
    <property type="entry name" value="XnlR_reg_dom"/>
</dbReference>
<dbReference type="PANTHER" id="PTHR46910">
    <property type="entry name" value="TRANSCRIPTION FACTOR PDR1"/>
    <property type="match status" value="1"/>
</dbReference>
<dbReference type="AlphaFoldDB" id="A0A9N8ZKJ8"/>
<dbReference type="SMART" id="SM00906">
    <property type="entry name" value="Fungal_trans"/>
    <property type="match status" value="1"/>
</dbReference>
<gene>
    <name evidence="6" type="ORF">CPELLU_LOCUS2350</name>
</gene>
<comment type="caution">
    <text evidence="6">The sequence shown here is derived from an EMBL/GenBank/DDBJ whole genome shotgun (WGS) entry which is preliminary data.</text>
</comment>
<evidence type="ECO:0000313" key="7">
    <source>
        <dbReference type="Proteomes" id="UP000789759"/>
    </source>
</evidence>
<keyword evidence="3" id="KW-0238">DNA-binding</keyword>
<evidence type="ECO:0000256" key="3">
    <source>
        <dbReference type="ARBA" id="ARBA00023125"/>
    </source>
</evidence>
<dbReference type="GO" id="GO:0005634">
    <property type="term" value="C:nucleus"/>
    <property type="evidence" value="ECO:0007669"/>
    <property type="project" value="UniProtKB-SubCell"/>
</dbReference>
<keyword evidence="7" id="KW-1185">Reference proteome</keyword>
<evidence type="ECO:0000259" key="5">
    <source>
        <dbReference type="SMART" id="SM00906"/>
    </source>
</evidence>
<accession>A0A9N8ZKJ8</accession>
<evidence type="ECO:0000313" key="6">
    <source>
        <dbReference type="EMBL" id="CAG8498846.1"/>
    </source>
</evidence>
<dbReference type="GO" id="GO:0008270">
    <property type="term" value="F:zinc ion binding"/>
    <property type="evidence" value="ECO:0007669"/>
    <property type="project" value="InterPro"/>
</dbReference>
<protein>
    <submittedName>
        <fullName evidence="6">9293_t:CDS:1</fullName>
    </submittedName>
</protein>
<organism evidence="6 7">
    <name type="scientific">Cetraspora pellucida</name>
    <dbReference type="NCBI Taxonomy" id="1433469"/>
    <lineage>
        <taxon>Eukaryota</taxon>
        <taxon>Fungi</taxon>
        <taxon>Fungi incertae sedis</taxon>
        <taxon>Mucoromycota</taxon>
        <taxon>Glomeromycotina</taxon>
        <taxon>Glomeromycetes</taxon>
        <taxon>Diversisporales</taxon>
        <taxon>Gigasporaceae</taxon>
        <taxon>Cetraspora</taxon>
    </lineage>
</organism>
<evidence type="ECO:0000256" key="1">
    <source>
        <dbReference type="ARBA" id="ARBA00004123"/>
    </source>
</evidence>
<dbReference type="InterPro" id="IPR050987">
    <property type="entry name" value="AtrR-like"/>
</dbReference>
<sequence length="577" mass="66366">MDQSDSLVKNNYHKHLHHSQQFPPSQLQDLSLENLVSSVELYNNNQESLTSHDMQRLKKVVELMFLNKSTVTSKPPAQNLSSSEDDILSSIVLYLPFFVNKSSEITSPINIILYHTYPNILGELVNNNLNRNQITHSFIKPLNTPVSSLCTPSKELCKQLVNDYFTNFNVFIPIVNRQKFSIQQNYHNKENFEMLMCAILAVASTRYSDDPSIQKTLNKPAGVFFDAAKKLLDTKYNNPSLETVQTLLLLAHAETSITRIHSESMFFGMAVQMAHILRLERNDPTLPPDENEERRRIFYLVYCNDRWSSFIFGRPVVIDDININVPLPTLSSFGTSTRQFFIAWIKLSRILGQIWNFGYSSQSLASRESWLFNTNNQKTTLKQIRLELTKWLRELPEELRCQYLSNADSSRTNLSNFSIFAEQKLGQDGPVQICLTACTTIAQITRKIQDYDQKAFCDFRLPTYGLLESIILELIIINGAQKFESIAKKALNNSLNEFIFASKNSNIFLLYEATNEIEKIIRLTNRKLKWIQDKFVFSMDDYMDDGTDDCTDDCSDDCSDNCTDDCSDDSMDNFMDE</sequence>
<dbReference type="Proteomes" id="UP000789759">
    <property type="component" value="Unassembled WGS sequence"/>
</dbReference>
<dbReference type="Pfam" id="PF04082">
    <property type="entry name" value="Fungal_trans"/>
    <property type="match status" value="1"/>
</dbReference>
<dbReference type="GO" id="GO:0003700">
    <property type="term" value="F:DNA-binding transcription factor activity"/>
    <property type="evidence" value="ECO:0007669"/>
    <property type="project" value="InterPro"/>
</dbReference>
<proteinExistence type="predicted"/>
<dbReference type="OrthoDB" id="1924787at2759"/>
<name>A0A9N8ZKJ8_9GLOM</name>
<comment type="subcellular location">
    <subcellularLocation>
        <location evidence="1">Nucleus</location>
    </subcellularLocation>
</comment>
<dbReference type="EMBL" id="CAJVQA010000998">
    <property type="protein sequence ID" value="CAG8498846.1"/>
    <property type="molecule type" value="Genomic_DNA"/>
</dbReference>
<dbReference type="GO" id="GO:0006351">
    <property type="term" value="P:DNA-templated transcription"/>
    <property type="evidence" value="ECO:0007669"/>
    <property type="project" value="InterPro"/>
</dbReference>